<proteinExistence type="predicted"/>
<gene>
    <name evidence="1" type="primary">COP10</name>
    <name evidence="1" type="ORF">AXF42_Ash001525</name>
</gene>
<protein>
    <submittedName>
        <fullName evidence="1">Constitutive photomorphogenesis protein 10</fullName>
    </submittedName>
</protein>
<dbReference type="SUPFAM" id="SSF54495">
    <property type="entry name" value="UBC-like"/>
    <property type="match status" value="1"/>
</dbReference>
<sequence>MSSGSLPFSAGIGGKNGGDSIGRPWLSATSLSSSSKRIHKEMMELHADPPPDCFAGPKGDNLYHWISTIVGPPGVIENLECTRVQVTIFPFRIRLLLPVNSAAVHTNGQLRIETTTTRGSTSYANILSGTSTQNISILGDLVEIVLQQQGGVIKPDEEWKFALVGREAAWEENSILCDGCRSLETLGYVLRIQNVGDRLGVLCNLF</sequence>
<evidence type="ECO:0000313" key="2">
    <source>
        <dbReference type="Proteomes" id="UP000236161"/>
    </source>
</evidence>
<organism evidence="1 2">
    <name type="scientific">Apostasia shenzhenica</name>
    <dbReference type="NCBI Taxonomy" id="1088818"/>
    <lineage>
        <taxon>Eukaryota</taxon>
        <taxon>Viridiplantae</taxon>
        <taxon>Streptophyta</taxon>
        <taxon>Embryophyta</taxon>
        <taxon>Tracheophyta</taxon>
        <taxon>Spermatophyta</taxon>
        <taxon>Magnoliopsida</taxon>
        <taxon>Liliopsida</taxon>
        <taxon>Asparagales</taxon>
        <taxon>Orchidaceae</taxon>
        <taxon>Apostasioideae</taxon>
        <taxon>Apostasia</taxon>
    </lineage>
</organism>
<accession>A0A2I0AAK7</accession>
<keyword evidence="2" id="KW-1185">Reference proteome</keyword>
<name>A0A2I0AAK7_9ASPA</name>
<dbReference type="OrthoDB" id="7851174at2759"/>
<dbReference type="STRING" id="1088818.A0A2I0AAK7"/>
<dbReference type="InterPro" id="IPR016135">
    <property type="entry name" value="UBQ-conjugating_enzyme/RWD"/>
</dbReference>
<dbReference type="Gene3D" id="3.10.110.10">
    <property type="entry name" value="Ubiquitin Conjugating Enzyme"/>
    <property type="match status" value="1"/>
</dbReference>
<dbReference type="Proteomes" id="UP000236161">
    <property type="component" value="Unassembled WGS sequence"/>
</dbReference>
<dbReference type="EMBL" id="KZ452001">
    <property type="protein sequence ID" value="PKA52545.1"/>
    <property type="molecule type" value="Genomic_DNA"/>
</dbReference>
<evidence type="ECO:0000313" key="1">
    <source>
        <dbReference type="EMBL" id="PKA52545.1"/>
    </source>
</evidence>
<reference evidence="1 2" key="1">
    <citation type="journal article" date="2017" name="Nature">
        <title>The Apostasia genome and the evolution of orchids.</title>
        <authorList>
            <person name="Zhang G.Q."/>
            <person name="Liu K.W."/>
            <person name="Li Z."/>
            <person name="Lohaus R."/>
            <person name="Hsiao Y.Y."/>
            <person name="Niu S.C."/>
            <person name="Wang J.Y."/>
            <person name="Lin Y.C."/>
            <person name="Xu Q."/>
            <person name="Chen L.J."/>
            <person name="Yoshida K."/>
            <person name="Fujiwara S."/>
            <person name="Wang Z.W."/>
            <person name="Zhang Y.Q."/>
            <person name="Mitsuda N."/>
            <person name="Wang M."/>
            <person name="Liu G.H."/>
            <person name="Pecoraro L."/>
            <person name="Huang H.X."/>
            <person name="Xiao X.J."/>
            <person name="Lin M."/>
            <person name="Wu X.Y."/>
            <person name="Wu W.L."/>
            <person name="Chen Y.Y."/>
            <person name="Chang S.B."/>
            <person name="Sakamoto S."/>
            <person name="Ohme-Takagi M."/>
            <person name="Yagi M."/>
            <person name="Zeng S.J."/>
            <person name="Shen C.Y."/>
            <person name="Yeh C.M."/>
            <person name="Luo Y.B."/>
            <person name="Tsai W.C."/>
            <person name="Van de Peer Y."/>
            <person name="Liu Z.J."/>
        </authorList>
    </citation>
    <scope>NUCLEOTIDE SEQUENCE [LARGE SCALE GENOMIC DNA]</scope>
    <source>
        <strain evidence="2">cv. Shenzhen</strain>
        <tissue evidence="1">Stem</tissue>
    </source>
</reference>
<dbReference type="AlphaFoldDB" id="A0A2I0AAK7"/>